<protein>
    <recommendedName>
        <fullName evidence="2">Protein kinase domain-containing protein</fullName>
    </recommendedName>
</protein>
<feature type="non-terminal residue" evidence="3">
    <location>
        <position position="83"/>
    </location>
</feature>
<reference evidence="3 4" key="1">
    <citation type="submission" date="2011-02" db="EMBL/GenBank/DDBJ databases">
        <title>The Genome Sequence of Sphaeroforma arctica JP610.</title>
        <authorList>
            <consortium name="The Broad Institute Genome Sequencing Platform"/>
            <person name="Russ C."/>
            <person name="Cuomo C."/>
            <person name="Young S.K."/>
            <person name="Zeng Q."/>
            <person name="Gargeya S."/>
            <person name="Alvarado L."/>
            <person name="Berlin A."/>
            <person name="Chapman S.B."/>
            <person name="Chen Z."/>
            <person name="Freedman E."/>
            <person name="Gellesch M."/>
            <person name="Goldberg J."/>
            <person name="Griggs A."/>
            <person name="Gujja S."/>
            <person name="Heilman E."/>
            <person name="Heiman D."/>
            <person name="Howarth C."/>
            <person name="Mehta T."/>
            <person name="Neiman D."/>
            <person name="Pearson M."/>
            <person name="Roberts A."/>
            <person name="Saif S."/>
            <person name="Shea T."/>
            <person name="Shenoy N."/>
            <person name="Sisk P."/>
            <person name="Stolte C."/>
            <person name="Sykes S."/>
            <person name="White J."/>
            <person name="Yandava C."/>
            <person name="Burger G."/>
            <person name="Gray M.W."/>
            <person name="Holland P.W.H."/>
            <person name="King N."/>
            <person name="Lang F.B.F."/>
            <person name="Roger A.J."/>
            <person name="Ruiz-Trillo I."/>
            <person name="Haas B."/>
            <person name="Nusbaum C."/>
            <person name="Birren B."/>
        </authorList>
    </citation>
    <scope>NUCLEOTIDE SEQUENCE [LARGE SCALE GENOMIC DNA]</scope>
    <source>
        <strain evidence="3 4">JP610</strain>
    </source>
</reference>
<dbReference type="OrthoDB" id="248923at2759"/>
<evidence type="ECO:0000313" key="4">
    <source>
        <dbReference type="Proteomes" id="UP000054560"/>
    </source>
</evidence>
<dbReference type="GO" id="GO:0005524">
    <property type="term" value="F:ATP binding"/>
    <property type="evidence" value="ECO:0007669"/>
    <property type="project" value="InterPro"/>
</dbReference>
<keyword evidence="4" id="KW-1185">Reference proteome</keyword>
<dbReference type="RefSeq" id="XP_014145095.1">
    <property type="nucleotide sequence ID" value="XM_014289620.1"/>
</dbReference>
<dbReference type="PANTHER" id="PTHR48014">
    <property type="entry name" value="SERINE/THREONINE-PROTEIN KINASE FRAY2"/>
    <property type="match status" value="1"/>
</dbReference>
<evidence type="ECO:0000256" key="1">
    <source>
        <dbReference type="ARBA" id="ARBA00008874"/>
    </source>
</evidence>
<dbReference type="GeneID" id="25916774"/>
<sequence length="83" mass="9079">MQYGDNPGFDESTVAYVLGEVLRALIYIHDNGYVYNNLKASSILLDTNAEVRLRDFRDCVSMVNGGIRAPAVHKYGGTAATIP</sequence>
<dbReference type="InterPro" id="IPR000719">
    <property type="entry name" value="Prot_kinase_dom"/>
</dbReference>
<dbReference type="EMBL" id="KQ249316">
    <property type="protein sequence ID" value="KNC71193.1"/>
    <property type="molecule type" value="Genomic_DNA"/>
</dbReference>
<dbReference type="GO" id="GO:0004672">
    <property type="term" value="F:protein kinase activity"/>
    <property type="evidence" value="ECO:0007669"/>
    <property type="project" value="InterPro"/>
</dbReference>
<dbReference type="Gene3D" id="1.10.510.10">
    <property type="entry name" value="Transferase(Phosphotransferase) domain 1"/>
    <property type="match status" value="1"/>
</dbReference>
<organism evidence="3 4">
    <name type="scientific">Sphaeroforma arctica JP610</name>
    <dbReference type="NCBI Taxonomy" id="667725"/>
    <lineage>
        <taxon>Eukaryota</taxon>
        <taxon>Ichthyosporea</taxon>
        <taxon>Ichthyophonida</taxon>
        <taxon>Sphaeroforma</taxon>
    </lineage>
</organism>
<accession>A0A0L0F4R9</accession>
<dbReference type="InterPro" id="IPR011009">
    <property type="entry name" value="Kinase-like_dom_sf"/>
</dbReference>
<gene>
    <name evidence="3" type="ORF">SARC_16270</name>
</gene>
<feature type="domain" description="Protein kinase" evidence="2">
    <location>
        <begin position="1"/>
        <end position="83"/>
    </location>
</feature>
<dbReference type="PROSITE" id="PS50011">
    <property type="entry name" value="PROTEIN_KINASE_DOM"/>
    <property type="match status" value="1"/>
</dbReference>
<evidence type="ECO:0000259" key="2">
    <source>
        <dbReference type="PROSITE" id="PS50011"/>
    </source>
</evidence>
<name>A0A0L0F4R9_9EUKA</name>
<dbReference type="SUPFAM" id="SSF56112">
    <property type="entry name" value="Protein kinase-like (PK-like)"/>
    <property type="match status" value="1"/>
</dbReference>
<proteinExistence type="inferred from homology"/>
<dbReference type="GO" id="GO:0043539">
    <property type="term" value="F:protein serine/threonine kinase activator activity"/>
    <property type="evidence" value="ECO:0007669"/>
    <property type="project" value="InterPro"/>
</dbReference>
<dbReference type="InterPro" id="IPR047173">
    <property type="entry name" value="STRAD_A/B-like"/>
</dbReference>
<comment type="similarity">
    <text evidence="1">Belongs to the protein kinase superfamily. STE Ser/Thr protein kinase family. STE20 subfamily.</text>
</comment>
<dbReference type="AlphaFoldDB" id="A0A0L0F4R9"/>
<dbReference type="Pfam" id="PF00069">
    <property type="entry name" value="Pkinase"/>
    <property type="match status" value="1"/>
</dbReference>
<dbReference type="STRING" id="667725.A0A0L0F4R9"/>
<dbReference type="eggNOG" id="KOG0582">
    <property type="taxonomic scope" value="Eukaryota"/>
</dbReference>
<dbReference type="PANTHER" id="PTHR48014:SF21">
    <property type="entry name" value="SERINE_THREONINE-PROTEIN KINASE FRAY2"/>
    <property type="match status" value="1"/>
</dbReference>
<dbReference type="Proteomes" id="UP000054560">
    <property type="component" value="Unassembled WGS sequence"/>
</dbReference>
<evidence type="ECO:0000313" key="3">
    <source>
        <dbReference type="EMBL" id="KNC71193.1"/>
    </source>
</evidence>